<dbReference type="PANTHER" id="PTHR33164">
    <property type="entry name" value="TRANSCRIPTIONAL REGULATOR, MARR FAMILY"/>
    <property type="match status" value="1"/>
</dbReference>
<dbReference type="EMBL" id="JAVREL010000016">
    <property type="protein sequence ID" value="MDT0345819.1"/>
    <property type="molecule type" value="Genomic_DNA"/>
</dbReference>
<dbReference type="SMART" id="SM00347">
    <property type="entry name" value="HTH_MARR"/>
    <property type="match status" value="1"/>
</dbReference>
<keyword evidence="6" id="KW-1185">Reference proteome</keyword>
<dbReference type="InterPro" id="IPR036390">
    <property type="entry name" value="WH_DNA-bd_sf"/>
</dbReference>
<accession>A0ABU2MZ74</accession>
<dbReference type="Proteomes" id="UP001183246">
    <property type="component" value="Unassembled WGS sequence"/>
</dbReference>
<gene>
    <name evidence="5" type="ORF">RM590_24980</name>
</gene>
<feature type="domain" description="HTH marR-type" evidence="4">
    <location>
        <begin position="1"/>
        <end position="136"/>
    </location>
</feature>
<dbReference type="InterPro" id="IPR039422">
    <property type="entry name" value="MarR/SlyA-like"/>
</dbReference>
<proteinExistence type="predicted"/>
<evidence type="ECO:0000256" key="3">
    <source>
        <dbReference type="ARBA" id="ARBA00023163"/>
    </source>
</evidence>
<evidence type="ECO:0000259" key="4">
    <source>
        <dbReference type="PROSITE" id="PS50995"/>
    </source>
</evidence>
<reference evidence="6" key="1">
    <citation type="submission" date="2023-07" db="EMBL/GenBank/DDBJ databases">
        <title>30 novel species of actinomycetes from the DSMZ collection.</title>
        <authorList>
            <person name="Nouioui I."/>
        </authorList>
    </citation>
    <scope>NUCLEOTIDE SEQUENCE [LARGE SCALE GENOMIC DNA]</scope>
    <source>
        <strain evidence="6">DSM 44938</strain>
    </source>
</reference>
<dbReference type="InterPro" id="IPR011991">
    <property type="entry name" value="ArsR-like_HTH"/>
</dbReference>
<dbReference type="PROSITE" id="PS01117">
    <property type="entry name" value="HTH_MARR_1"/>
    <property type="match status" value="1"/>
</dbReference>
<dbReference type="InterPro" id="IPR000835">
    <property type="entry name" value="HTH_MarR-typ"/>
</dbReference>
<keyword evidence="1" id="KW-0805">Transcription regulation</keyword>
<sequence>MLQKIMDAAQKLGLSTISLNSAVARSLEIHPTDAWILTYMQDLPPDAPLTPGDLARITGLTTGAITGVIDRLEAHGYVRRERDPVDRRKVILVPTQESVKVANAFQPLVEGCMDLCLKYSPNELNALLTYLEGSVAVAEETIGRLRQI</sequence>
<keyword evidence="3" id="KW-0804">Transcription</keyword>
<comment type="caution">
    <text evidence="5">The sequence shown here is derived from an EMBL/GenBank/DDBJ whole genome shotgun (WGS) entry which is preliminary data.</text>
</comment>
<dbReference type="PANTHER" id="PTHR33164:SF106">
    <property type="entry name" value="TRANSCRIPTIONAL REGULATORY PROTEIN"/>
    <property type="match status" value="1"/>
</dbReference>
<evidence type="ECO:0000256" key="1">
    <source>
        <dbReference type="ARBA" id="ARBA00023015"/>
    </source>
</evidence>
<dbReference type="InterPro" id="IPR036388">
    <property type="entry name" value="WH-like_DNA-bd_sf"/>
</dbReference>
<organism evidence="5 6">
    <name type="scientific">Streptomyces litchfieldiae</name>
    <dbReference type="NCBI Taxonomy" id="3075543"/>
    <lineage>
        <taxon>Bacteria</taxon>
        <taxon>Bacillati</taxon>
        <taxon>Actinomycetota</taxon>
        <taxon>Actinomycetes</taxon>
        <taxon>Kitasatosporales</taxon>
        <taxon>Streptomycetaceae</taxon>
        <taxon>Streptomyces</taxon>
    </lineage>
</organism>
<evidence type="ECO:0000313" key="6">
    <source>
        <dbReference type="Proteomes" id="UP001183246"/>
    </source>
</evidence>
<name>A0ABU2MZ74_9ACTN</name>
<dbReference type="CDD" id="cd00090">
    <property type="entry name" value="HTH_ARSR"/>
    <property type="match status" value="1"/>
</dbReference>
<dbReference type="PROSITE" id="PS50995">
    <property type="entry name" value="HTH_MARR_2"/>
    <property type="match status" value="1"/>
</dbReference>
<dbReference type="PRINTS" id="PR00598">
    <property type="entry name" value="HTHMARR"/>
</dbReference>
<dbReference type="SUPFAM" id="SSF46785">
    <property type="entry name" value="Winged helix' DNA-binding domain"/>
    <property type="match status" value="1"/>
</dbReference>
<evidence type="ECO:0000313" key="5">
    <source>
        <dbReference type="EMBL" id="MDT0345819.1"/>
    </source>
</evidence>
<keyword evidence="2" id="KW-0238">DNA-binding</keyword>
<dbReference type="InterPro" id="IPR023187">
    <property type="entry name" value="Tscrpt_reg_MarR-type_CS"/>
</dbReference>
<dbReference type="RefSeq" id="WP_311706952.1">
    <property type="nucleotide sequence ID" value="NZ_JAVREL010000016.1"/>
</dbReference>
<dbReference type="Pfam" id="PF12802">
    <property type="entry name" value="MarR_2"/>
    <property type="match status" value="1"/>
</dbReference>
<protein>
    <submittedName>
        <fullName evidence="5">MarR family transcriptional regulator</fullName>
    </submittedName>
</protein>
<evidence type="ECO:0000256" key="2">
    <source>
        <dbReference type="ARBA" id="ARBA00023125"/>
    </source>
</evidence>
<dbReference type="Gene3D" id="1.10.10.10">
    <property type="entry name" value="Winged helix-like DNA-binding domain superfamily/Winged helix DNA-binding domain"/>
    <property type="match status" value="1"/>
</dbReference>